<evidence type="ECO:0000256" key="2">
    <source>
        <dbReference type="ARBA" id="ARBA00022747"/>
    </source>
</evidence>
<evidence type="ECO:0000313" key="6">
    <source>
        <dbReference type="Proteomes" id="UP000029014"/>
    </source>
</evidence>
<name>A0A087BSW1_9BIFI</name>
<dbReference type="Proteomes" id="UP000029014">
    <property type="component" value="Unassembled WGS sequence"/>
</dbReference>
<reference evidence="5 6" key="1">
    <citation type="submission" date="2014-03" db="EMBL/GenBank/DDBJ databases">
        <title>Genomics of Bifidobacteria.</title>
        <authorList>
            <person name="Ventura M."/>
            <person name="Milani C."/>
            <person name="Lugli G.A."/>
        </authorList>
    </citation>
    <scope>NUCLEOTIDE SEQUENCE [LARGE SCALE GENOMIC DNA]</scope>
    <source>
        <strain evidence="5 6">LMG 11592</strain>
    </source>
</reference>
<evidence type="ECO:0000259" key="4">
    <source>
        <dbReference type="Pfam" id="PF01420"/>
    </source>
</evidence>
<dbReference type="EMBL" id="JGZD01000003">
    <property type="protein sequence ID" value="KFI74111.1"/>
    <property type="molecule type" value="Genomic_DNA"/>
</dbReference>
<dbReference type="PANTHER" id="PTHR30408">
    <property type="entry name" value="TYPE-1 RESTRICTION ENZYME ECOKI SPECIFICITY PROTEIN"/>
    <property type="match status" value="1"/>
</dbReference>
<dbReference type="PANTHER" id="PTHR30408:SF12">
    <property type="entry name" value="TYPE I RESTRICTION ENZYME MJAVIII SPECIFICITY SUBUNIT"/>
    <property type="match status" value="1"/>
</dbReference>
<dbReference type="InterPro" id="IPR000055">
    <property type="entry name" value="Restrct_endonuc_typeI_TRD"/>
</dbReference>
<dbReference type="RefSeq" id="WP_152595260.1">
    <property type="nucleotide sequence ID" value="NZ_JGZD01000003.1"/>
</dbReference>
<evidence type="ECO:0000256" key="3">
    <source>
        <dbReference type="ARBA" id="ARBA00023125"/>
    </source>
</evidence>
<protein>
    <submittedName>
        <fullName evidence="5">HsdS variable domain</fullName>
    </submittedName>
</protein>
<comment type="caution">
    <text evidence="5">The sequence shown here is derived from an EMBL/GenBank/DDBJ whole genome shotgun (WGS) entry which is preliminary data.</text>
</comment>
<dbReference type="REBASE" id="384734">
    <property type="entry name" value="S.Bmi11592ORF1226P"/>
</dbReference>
<evidence type="ECO:0000256" key="1">
    <source>
        <dbReference type="ARBA" id="ARBA00010923"/>
    </source>
</evidence>
<comment type="similarity">
    <text evidence="1">Belongs to the type-I restriction system S methylase family.</text>
</comment>
<dbReference type="GO" id="GO:0009307">
    <property type="term" value="P:DNA restriction-modification system"/>
    <property type="evidence" value="ECO:0007669"/>
    <property type="project" value="UniProtKB-KW"/>
</dbReference>
<evidence type="ECO:0000313" key="5">
    <source>
        <dbReference type="EMBL" id="KFI74111.1"/>
    </source>
</evidence>
<sequence length="160" mass="17440">MILGIQQTISIEKSGFGDVAGPHSSHAWEQRKLGDIANSYSGGTPAVGEKTYYGGAIPFIRSAEITGSGTELFLTERSLRNSSAKMVTVGDILYALYGATSGMVGIARIKGAINQAVLAMKPIVGYDSQFIVQWLRERKQSIRERVLLRSFLISCIYCKM</sequence>
<dbReference type="STRING" id="1693.BMIN_1223"/>
<dbReference type="Gene3D" id="3.90.220.20">
    <property type="entry name" value="DNA methylase specificity domains"/>
    <property type="match status" value="1"/>
</dbReference>
<dbReference type="GO" id="GO:0003677">
    <property type="term" value="F:DNA binding"/>
    <property type="evidence" value="ECO:0007669"/>
    <property type="project" value="UniProtKB-KW"/>
</dbReference>
<dbReference type="InterPro" id="IPR052021">
    <property type="entry name" value="Type-I_RS_S_subunit"/>
</dbReference>
<dbReference type="AlphaFoldDB" id="A0A087BSW1"/>
<keyword evidence="3" id="KW-0238">DNA-binding</keyword>
<keyword evidence="6" id="KW-1185">Reference proteome</keyword>
<dbReference type="Pfam" id="PF01420">
    <property type="entry name" value="Methylase_S"/>
    <property type="match status" value="1"/>
</dbReference>
<accession>A0A087BSW1</accession>
<proteinExistence type="inferred from homology"/>
<dbReference type="InterPro" id="IPR044946">
    <property type="entry name" value="Restrct_endonuc_typeI_TRD_sf"/>
</dbReference>
<keyword evidence="2" id="KW-0680">Restriction system</keyword>
<organism evidence="5 6">
    <name type="scientific">Bifidobacterium minimum</name>
    <dbReference type="NCBI Taxonomy" id="1693"/>
    <lineage>
        <taxon>Bacteria</taxon>
        <taxon>Bacillati</taxon>
        <taxon>Actinomycetota</taxon>
        <taxon>Actinomycetes</taxon>
        <taxon>Bifidobacteriales</taxon>
        <taxon>Bifidobacteriaceae</taxon>
        <taxon>Bifidobacterium</taxon>
    </lineage>
</organism>
<feature type="domain" description="Type I restriction modification DNA specificity" evidence="4">
    <location>
        <begin position="28"/>
        <end position="136"/>
    </location>
</feature>
<gene>
    <name evidence="5" type="ORF">BMIN_1223</name>
</gene>
<dbReference type="SUPFAM" id="SSF116734">
    <property type="entry name" value="DNA methylase specificity domain"/>
    <property type="match status" value="1"/>
</dbReference>
<dbReference type="eggNOG" id="COG0732">
    <property type="taxonomic scope" value="Bacteria"/>
</dbReference>